<dbReference type="EMBL" id="UYSU01034327">
    <property type="protein sequence ID" value="VDL94209.1"/>
    <property type="molecule type" value="Genomic_DNA"/>
</dbReference>
<sequence>MSDNSLGKLIKELQKLAASKHSTPPPEKLTRSTDFSRWEARCKDYLQGVNANAQSGAILAILDDEV</sequence>
<dbReference type="Proteomes" id="UP000275846">
    <property type="component" value="Unassembled WGS sequence"/>
</dbReference>
<dbReference type="AlphaFoldDB" id="A0A183SUC6"/>
<accession>A0A183SUC6</accession>
<evidence type="ECO:0000313" key="1">
    <source>
        <dbReference type="EMBL" id="VDL94209.1"/>
    </source>
</evidence>
<evidence type="ECO:0000313" key="3">
    <source>
        <dbReference type="WBParaSite" id="SSLN_0000812301-mRNA-1"/>
    </source>
</evidence>
<evidence type="ECO:0000313" key="2">
    <source>
        <dbReference type="Proteomes" id="UP000275846"/>
    </source>
</evidence>
<reference evidence="1 2" key="2">
    <citation type="submission" date="2018-11" db="EMBL/GenBank/DDBJ databases">
        <authorList>
            <consortium name="Pathogen Informatics"/>
        </authorList>
    </citation>
    <scope>NUCLEOTIDE SEQUENCE [LARGE SCALE GENOMIC DNA]</scope>
    <source>
        <strain evidence="1 2">NST_G2</strain>
    </source>
</reference>
<reference evidence="3" key="1">
    <citation type="submission" date="2016-06" db="UniProtKB">
        <authorList>
            <consortium name="WormBaseParasite"/>
        </authorList>
    </citation>
    <scope>IDENTIFICATION</scope>
</reference>
<dbReference type="OrthoDB" id="6304233at2759"/>
<name>A0A183SUC6_SCHSO</name>
<proteinExistence type="predicted"/>
<keyword evidence="2" id="KW-1185">Reference proteome</keyword>
<dbReference type="WBParaSite" id="SSLN_0000812301-mRNA-1">
    <property type="protein sequence ID" value="SSLN_0000812301-mRNA-1"/>
    <property type="gene ID" value="SSLN_0000812301"/>
</dbReference>
<gene>
    <name evidence="1" type="ORF">SSLN_LOCUS7824</name>
</gene>
<organism evidence="3">
    <name type="scientific">Schistocephalus solidus</name>
    <name type="common">Tapeworm</name>
    <dbReference type="NCBI Taxonomy" id="70667"/>
    <lineage>
        <taxon>Eukaryota</taxon>
        <taxon>Metazoa</taxon>
        <taxon>Spiralia</taxon>
        <taxon>Lophotrochozoa</taxon>
        <taxon>Platyhelminthes</taxon>
        <taxon>Cestoda</taxon>
        <taxon>Eucestoda</taxon>
        <taxon>Diphyllobothriidea</taxon>
        <taxon>Diphyllobothriidae</taxon>
        <taxon>Schistocephalus</taxon>
    </lineage>
</organism>
<protein>
    <submittedName>
        <fullName evidence="3">Gag-pol polyprotein</fullName>
    </submittedName>
</protein>